<organism evidence="2 3">
    <name type="scientific">Flavobacterium faecale</name>
    <dbReference type="NCBI Taxonomy" id="1355330"/>
    <lineage>
        <taxon>Bacteria</taxon>
        <taxon>Pseudomonadati</taxon>
        <taxon>Bacteroidota</taxon>
        <taxon>Flavobacteriia</taxon>
        <taxon>Flavobacteriales</taxon>
        <taxon>Flavobacteriaceae</taxon>
        <taxon>Flavobacterium</taxon>
    </lineage>
</organism>
<dbReference type="RefSeq" id="WP_108740136.1">
    <property type="nucleotide sequence ID" value="NZ_CP020918.1"/>
</dbReference>
<sequence length="99" mass="11677">MRKAVITDRAKRNIAETLAYLEGNWNKKVQVKFATKLYENIKRITKNPDLFPISSHNKKVRKCVRSKQSSFFYTFSNEKVIILALFDTRQDPNKIKNIK</sequence>
<dbReference type="InterPro" id="IPR035093">
    <property type="entry name" value="RelE/ParE_toxin_dom_sf"/>
</dbReference>
<protein>
    <recommendedName>
        <fullName evidence="4">Plasmid stabilization protein</fullName>
    </recommendedName>
</protein>
<evidence type="ECO:0000256" key="1">
    <source>
        <dbReference type="ARBA" id="ARBA00022649"/>
    </source>
</evidence>
<dbReference type="EMBL" id="CP020918">
    <property type="protein sequence ID" value="AWG21186.1"/>
    <property type="molecule type" value="Genomic_DNA"/>
</dbReference>
<keyword evidence="1" id="KW-1277">Toxin-antitoxin system</keyword>
<evidence type="ECO:0000313" key="2">
    <source>
        <dbReference type="EMBL" id="AWG21186.1"/>
    </source>
</evidence>
<proteinExistence type="predicted"/>
<dbReference type="InterPro" id="IPR007712">
    <property type="entry name" value="RelE/ParE_toxin"/>
</dbReference>
<dbReference type="Pfam" id="PF05016">
    <property type="entry name" value="ParE_toxin"/>
    <property type="match status" value="1"/>
</dbReference>
<dbReference type="Gene3D" id="3.30.2310.20">
    <property type="entry name" value="RelE-like"/>
    <property type="match status" value="1"/>
</dbReference>
<accession>A0A2S1LCA6</accession>
<dbReference type="KEGG" id="ffa:FFWV33_06365"/>
<reference evidence="2 3" key="1">
    <citation type="submission" date="2017-04" db="EMBL/GenBank/DDBJ databases">
        <title>Compelte genome sequence of WV33.</title>
        <authorList>
            <person name="Lee P.C."/>
        </authorList>
    </citation>
    <scope>NUCLEOTIDE SEQUENCE [LARGE SCALE GENOMIC DNA]</scope>
    <source>
        <strain evidence="2 3">WV33</strain>
    </source>
</reference>
<evidence type="ECO:0008006" key="4">
    <source>
        <dbReference type="Google" id="ProtNLM"/>
    </source>
</evidence>
<dbReference type="Proteomes" id="UP000244527">
    <property type="component" value="Chromosome"/>
</dbReference>
<name>A0A2S1LCA6_9FLAO</name>
<keyword evidence="3" id="KW-1185">Reference proteome</keyword>
<gene>
    <name evidence="2" type="ORF">FFWV33_06365</name>
</gene>
<dbReference type="AlphaFoldDB" id="A0A2S1LCA6"/>
<evidence type="ECO:0000313" key="3">
    <source>
        <dbReference type="Proteomes" id="UP000244527"/>
    </source>
</evidence>